<keyword evidence="2" id="KW-0378">Hydrolase</keyword>
<gene>
    <name evidence="4" type="ORF">FD46_GL001255</name>
</gene>
<dbReference type="InterPro" id="IPR029055">
    <property type="entry name" value="Ntn_hydrolases_N"/>
</dbReference>
<dbReference type="CDD" id="cd00542">
    <property type="entry name" value="Ntn_PVA"/>
    <property type="match status" value="1"/>
</dbReference>
<evidence type="ECO:0000256" key="2">
    <source>
        <dbReference type="ARBA" id="ARBA00022801"/>
    </source>
</evidence>
<dbReference type="PATRIC" id="fig|1423777.3.peg.1298"/>
<comment type="caution">
    <text evidence="4">The sequence shown here is derived from an EMBL/GenBank/DDBJ whole genome shotgun (WGS) entry which is preliminary data.</text>
</comment>
<evidence type="ECO:0000313" key="5">
    <source>
        <dbReference type="Proteomes" id="UP000051686"/>
    </source>
</evidence>
<sequence>MAEEILFVPKNKNFKTSYGTDEAFNTKYAFMGVGKLIENDPVLFDGINEKGLMGATLYFPRYAHYEKKPLSGKINVSPDKVIATVLASAKDLKEVSRLFKNSLSILAQPNSVIGSVPPLHYIFSDKSGHTLIIEPRENGIDIIEDSIGVMTNSPDYYWHENNLRNYLTVTPKQHKPIKFLNKELFPFSQGSGTFGLPGDYTPPARFIRTAFLKNAVEQPANEVSAVSLLHHILEAVSIPKGAVINEKGASDYTCYTAHMCAETLSFYYSTYFNQRINKISLKPLLDNTDYKTFKIANHEDINKLN</sequence>
<evidence type="ECO:0000313" key="4">
    <source>
        <dbReference type="EMBL" id="KRL04138.1"/>
    </source>
</evidence>
<evidence type="ECO:0000256" key="1">
    <source>
        <dbReference type="ARBA" id="ARBA00006625"/>
    </source>
</evidence>
<dbReference type="Gene3D" id="3.60.60.10">
    <property type="entry name" value="Penicillin V Acylase, Chain A"/>
    <property type="match status" value="1"/>
</dbReference>
<dbReference type="Pfam" id="PF02275">
    <property type="entry name" value="CBAH"/>
    <property type="match status" value="1"/>
</dbReference>
<dbReference type="Proteomes" id="UP000051686">
    <property type="component" value="Unassembled WGS sequence"/>
</dbReference>
<name>A0A0R1MGH1_9LACO</name>
<dbReference type="SUPFAM" id="SSF56235">
    <property type="entry name" value="N-terminal nucleophile aminohydrolases (Ntn hydrolases)"/>
    <property type="match status" value="1"/>
</dbReference>
<protein>
    <submittedName>
        <fullName evidence="4">Penicillin acylase</fullName>
    </submittedName>
</protein>
<comment type="similarity">
    <text evidence="1">Belongs to the peptidase C59 family.</text>
</comment>
<dbReference type="InterPro" id="IPR052193">
    <property type="entry name" value="Peptidase_C59"/>
</dbReference>
<feature type="domain" description="Choloylglycine hydrolase/NAAA C-terminal" evidence="3">
    <location>
        <begin position="3"/>
        <end position="292"/>
    </location>
</feature>
<dbReference type="PANTHER" id="PTHR35527:SF2">
    <property type="entry name" value="HYDROLASE"/>
    <property type="match status" value="1"/>
</dbReference>
<organism evidence="4 5">
    <name type="scientific">Liquorilactobacillus oeni DSM 19972</name>
    <dbReference type="NCBI Taxonomy" id="1423777"/>
    <lineage>
        <taxon>Bacteria</taxon>
        <taxon>Bacillati</taxon>
        <taxon>Bacillota</taxon>
        <taxon>Bacilli</taxon>
        <taxon>Lactobacillales</taxon>
        <taxon>Lactobacillaceae</taxon>
        <taxon>Liquorilactobacillus</taxon>
    </lineage>
</organism>
<reference evidence="4 5" key="1">
    <citation type="journal article" date="2015" name="Genome Announc.">
        <title>Expanding the biotechnology potential of lactobacilli through comparative genomics of 213 strains and associated genera.</title>
        <authorList>
            <person name="Sun Z."/>
            <person name="Harris H.M."/>
            <person name="McCann A."/>
            <person name="Guo C."/>
            <person name="Argimon S."/>
            <person name="Zhang W."/>
            <person name="Yang X."/>
            <person name="Jeffery I.B."/>
            <person name="Cooney J.C."/>
            <person name="Kagawa T.F."/>
            <person name="Liu W."/>
            <person name="Song Y."/>
            <person name="Salvetti E."/>
            <person name="Wrobel A."/>
            <person name="Rasinkangas P."/>
            <person name="Parkhill J."/>
            <person name="Rea M.C."/>
            <person name="O'Sullivan O."/>
            <person name="Ritari J."/>
            <person name="Douillard F.P."/>
            <person name="Paul Ross R."/>
            <person name="Yang R."/>
            <person name="Briner A.E."/>
            <person name="Felis G.E."/>
            <person name="de Vos W.M."/>
            <person name="Barrangou R."/>
            <person name="Klaenhammer T.R."/>
            <person name="Caufield P.W."/>
            <person name="Cui Y."/>
            <person name="Zhang H."/>
            <person name="O'Toole P.W."/>
        </authorList>
    </citation>
    <scope>NUCLEOTIDE SEQUENCE [LARGE SCALE GENOMIC DNA]</scope>
    <source>
        <strain evidence="4 5">DSM 19972</strain>
    </source>
</reference>
<dbReference type="STRING" id="1423777.FD46_GL001255"/>
<dbReference type="GO" id="GO:0016787">
    <property type="term" value="F:hydrolase activity"/>
    <property type="evidence" value="ECO:0007669"/>
    <property type="project" value="UniProtKB-KW"/>
</dbReference>
<proteinExistence type="inferred from homology"/>
<dbReference type="EMBL" id="AZEH01000039">
    <property type="protein sequence ID" value="KRL04138.1"/>
    <property type="molecule type" value="Genomic_DNA"/>
</dbReference>
<dbReference type="PANTHER" id="PTHR35527">
    <property type="entry name" value="CHOLOYLGLYCINE HYDROLASE"/>
    <property type="match status" value="1"/>
</dbReference>
<keyword evidence="5" id="KW-1185">Reference proteome</keyword>
<evidence type="ECO:0000259" key="3">
    <source>
        <dbReference type="Pfam" id="PF02275"/>
    </source>
</evidence>
<dbReference type="InterPro" id="IPR029132">
    <property type="entry name" value="CBAH/NAAA_C"/>
</dbReference>
<dbReference type="AlphaFoldDB" id="A0A0R1MGH1"/>
<accession>A0A0R1MGH1</accession>